<keyword evidence="3" id="KW-0614">Plasmid</keyword>
<dbReference type="SUPFAM" id="SSF56529">
    <property type="entry name" value="FAH"/>
    <property type="match status" value="1"/>
</dbReference>
<dbReference type="PANTHER" id="PTHR30143:SF0">
    <property type="entry name" value="2-KETO-4-PENTENOATE HYDRATASE"/>
    <property type="match status" value="1"/>
</dbReference>
<dbReference type="Gene3D" id="3.90.850.10">
    <property type="entry name" value="Fumarylacetoacetase-like, C-terminal domain"/>
    <property type="match status" value="1"/>
</dbReference>
<feature type="domain" description="Fumarylacetoacetase-like C-terminal" evidence="2">
    <location>
        <begin position="211"/>
        <end position="246"/>
    </location>
</feature>
<protein>
    <recommendedName>
        <fullName evidence="2">Fumarylacetoacetase-like C-terminal domain-containing protein</fullName>
    </recommendedName>
</protein>
<name>A0ABX6PPB0_9HYPH</name>
<reference evidence="3 4" key="1">
    <citation type="submission" date="2020-05" db="EMBL/GenBank/DDBJ databases">
        <title>Genome sequences of pea root nodulating Rhizobium spp.</title>
        <authorList>
            <person name="Rahi P."/>
        </authorList>
    </citation>
    <scope>NUCLEOTIDE SEQUENCE [LARGE SCALE GENOMIC DNA]</scope>
    <source>
        <strain evidence="4">JKLM 12A2</strain>
        <plasmid evidence="3 4">pPR12A201</plasmid>
    </source>
</reference>
<organism evidence="3 4">
    <name type="scientific">Rhizobium indicum</name>
    <dbReference type="NCBI Taxonomy" id="2583231"/>
    <lineage>
        <taxon>Bacteria</taxon>
        <taxon>Pseudomonadati</taxon>
        <taxon>Pseudomonadota</taxon>
        <taxon>Alphaproteobacteria</taxon>
        <taxon>Hyphomicrobiales</taxon>
        <taxon>Rhizobiaceae</taxon>
        <taxon>Rhizobium/Agrobacterium group</taxon>
        <taxon>Rhizobium</taxon>
    </lineage>
</organism>
<keyword evidence="4" id="KW-1185">Reference proteome</keyword>
<sequence length="251" mass="26785">MDRSKIHSAAKLLAKSRQEGRFVQELPEKLKPATFADAAAIQTETAHILDEPIVAYKVSGVDPAQVIWGAILGSRFLQHPAQLPAADVPLLGVEAEIAYLLKRDVEAGDRALTIEQFDEMTSVVPAIEIVDSRFLSYTAAPAMDRNADFMSNGALVVGDPWPESVETDFPTLRVGLSNGDQVLAEAEGGHSAGDPRLPALAFLRAPHRPDHLPAGTVITTGTLTGLKYVQPGDTVTASFAGYGTLEIAFTT</sequence>
<dbReference type="InterPro" id="IPR011234">
    <property type="entry name" value="Fumarylacetoacetase-like_C"/>
</dbReference>
<dbReference type="EMBL" id="CP054022">
    <property type="protein sequence ID" value="QKK20471.1"/>
    <property type="molecule type" value="Genomic_DNA"/>
</dbReference>
<evidence type="ECO:0000313" key="4">
    <source>
        <dbReference type="Proteomes" id="UP000305673"/>
    </source>
</evidence>
<dbReference type="RefSeq" id="WP_138391192.1">
    <property type="nucleotide sequence ID" value="NZ_CP054022.1"/>
</dbReference>
<gene>
    <name evidence="3" type="ORF">FFM53_029260</name>
</gene>
<accession>A0ABX6PPB0</accession>
<geneLocation type="plasmid" evidence="3 4">
    <name>pPR12A201</name>
</geneLocation>
<evidence type="ECO:0000313" key="3">
    <source>
        <dbReference type="EMBL" id="QKK20471.1"/>
    </source>
</evidence>
<dbReference type="InterPro" id="IPR050772">
    <property type="entry name" value="Hydratase-Decarb/MhpD_sf"/>
</dbReference>
<proteinExistence type="predicted"/>
<keyword evidence="1" id="KW-0456">Lyase</keyword>
<evidence type="ECO:0000256" key="1">
    <source>
        <dbReference type="ARBA" id="ARBA00023239"/>
    </source>
</evidence>
<dbReference type="Pfam" id="PF01557">
    <property type="entry name" value="FAA_hydrolase"/>
    <property type="match status" value="1"/>
</dbReference>
<evidence type="ECO:0000259" key="2">
    <source>
        <dbReference type="Pfam" id="PF01557"/>
    </source>
</evidence>
<dbReference type="PANTHER" id="PTHR30143">
    <property type="entry name" value="ACID HYDRATASE"/>
    <property type="match status" value="1"/>
</dbReference>
<dbReference type="InterPro" id="IPR036663">
    <property type="entry name" value="Fumarylacetoacetase_C_sf"/>
</dbReference>
<dbReference type="Proteomes" id="UP000305673">
    <property type="component" value="Plasmid pPR12A201"/>
</dbReference>